<dbReference type="Gene3D" id="1.20.910.10">
    <property type="entry name" value="Heme oxygenase-like"/>
    <property type="match status" value="1"/>
</dbReference>
<dbReference type="SUPFAM" id="SSF48613">
    <property type="entry name" value="Heme oxygenase-like"/>
    <property type="match status" value="1"/>
</dbReference>
<feature type="chain" id="PRO_5047522560" description="Thiaminase-2/PQQC domain-containing protein" evidence="1">
    <location>
        <begin position="21"/>
        <end position="289"/>
    </location>
</feature>
<protein>
    <recommendedName>
        <fullName evidence="4">Thiaminase-2/PQQC domain-containing protein</fullName>
    </recommendedName>
</protein>
<keyword evidence="1" id="KW-0732">Signal</keyword>
<proteinExistence type="predicted"/>
<reference evidence="3" key="1">
    <citation type="submission" date="2024-06" db="EMBL/GenBank/DDBJ databases">
        <title>Multi-omics analyses provide insights into the biosynthesis of the anticancer antibiotic pleurotin in Hohenbuehelia grisea.</title>
        <authorList>
            <person name="Weaver J.A."/>
            <person name="Alberti F."/>
        </authorList>
    </citation>
    <scope>NUCLEOTIDE SEQUENCE [LARGE SCALE GENOMIC DNA]</scope>
    <source>
        <strain evidence="3">T-177</strain>
    </source>
</reference>
<evidence type="ECO:0008006" key="4">
    <source>
        <dbReference type="Google" id="ProtNLM"/>
    </source>
</evidence>
<evidence type="ECO:0000256" key="1">
    <source>
        <dbReference type="SAM" id="SignalP"/>
    </source>
</evidence>
<dbReference type="InterPro" id="IPR053261">
    <property type="entry name" value="Polyketide-peptide_reg"/>
</dbReference>
<dbReference type="EMBL" id="JASNQZ010000002">
    <property type="protein sequence ID" value="KAL0959700.1"/>
    <property type="molecule type" value="Genomic_DNA"/>
</dbReference>
<feature type="signal peptide" evidence="1">
    <location>
        <begin position="1"/>
        <end position="20"/>
    </location>
</feature>
<organism evidence="2 3">
    <name type="scientific">Hohenbuehelia grisea</name>
    <dbReference type="NCBI Taxonomy" id="104357"/>
    <lineage>
        <taxon>Eukaryota</taxon>
        <taxon>Fungi</taxon>
        <taxon>Dikarya</taxon>
        <taxon>Basidiomycota</taxon>
        <taxon>Agaricomycotina</taxon>
        <taxon>Agaricomycetes</taxon>
        <taxon>Agaricomycetidae</taxon>
        <taxon>Agaricales</taxon>
        <taxon>Pleurotineae</taxon>
        <taxon>Pleurotaceae</taxon>
        <taxon>Hohenbuehelia</taxon>
    </lineage>
</organism>
<dbReference type="InterPro" id="IPR016084">
    <property type="entry name" value="Haem_Oase-like_multi-hlx"/>
</dbReference>
<dbReference type="PANTHER" id="PTHR41813">
    <property type="entry name" value="REGULATOR PAB1642, PUTATIVE (AFU_ORTHOLOGUE AFUA_3G11955)-RELATED"/>
    <property type="match status" value="1"/>
</dbReference>
<name>A0ABR3JWB4_9AGAR</name>
<gene>
    <name evidence="2" type="ORF">HGRIS_011395</name>
</gene>
<accession>A0ABR3JWB4</accession>
<dbReference type="Proteomes" id="UP001556367">
    <property type="component" value="Unassembled WGS sequence"/>
</dbReference>
<evidence type="ECO:0000313" key="2">
    <source>
        <dbReference type="EMBL" id="KAL0959700.1"/>
    </source>
</evidence>
<keyword evidence="3" id="KW-1185">Reference proteome</keyword>
<dbReference type="CDD" id="cd19357">
    <property type="entry name" value="TenA_E_At3g16990-like"/>
    <property type="match status" value="1"/>
</dbReference>
<sequence>MVLHLMLRLVKLVFKAPGDCCRCSKHRTMSSGQSLTSHLTSLPRLRSLHERATSTHPFLSAAQNGSLSSELLGYYLGQDRIYASYAYPKYIAGLIRKIDACPEVPPGSVAQESILPLLSSSLSGVVHEVQFFDETAKKYGLVSYPPSARAGISRPPYTMRPGTRNYLSEMARVAEWNDTWQEGVVFLWAMEKVYLDAWSLVNDKLSEADSAQAASPVQQALQVLSAHWSSPSFIRFVNDLGSLVDSLYHDDKELKHSAEYIFSRVLELEAGFWPTEEELLLLQSQFAAQ</sequence>
<evidence type="ECO:0000313" key="3">
    <source>
        <dbReference type="Proteomes" id="UP001556367"/>
    </source>
</evidence>
<dbReference type="PANTHER" id="PTHR41813:SF2">
    <property type="entry name" value="REGULATOR PAB1642, PUTATIVE (AFU_ORTHOLOGUE AFUA_3G11955)-RELATED"/>
    <property type="match status" value="1"/>
</dbReference>
<comment type="caution">
    <text evidence="2">The sequence shown here is derived from an EMBL/GenBank/DDBJ whole genome shotgun (WGS) entry which is preliminary data.</text>
</comment>